<gene>
    <name evidence="2" type="ORF">CEPIT_LOCUS4912</name>
</gene>
<name>A0AAV0CFT8_9ASTE</name>
<dbReference type="EMBL" id="CAMAPF010000026">
    <property type="protein sequence ID" value="CAH9074091.1"/>
    <property type="molecule type" value="Genomic_DNA"/>
</dbReference>
<evidence type="ECO:0000313" key="3">
    <source>
        <dbReference type="Proteomes" id="UP001152523"/>
    </source>
</evidence>
<proteinExistence type="predicted"/>
<protein>
    <recommendedName>
        <fullName evidence="4">Josephin-like protein</fullName>
    </recommendedName>
</protein>
<evidence type="ECO:0008006" key="4">
    <source>
        <dbReference type="Google" id="ProtNLM"/>
    </source>
</evidence>
<feature type="compositionally biased region" description="Low complexity" evidence="1">
    <location>
        <begin position="69"/>
        <end position="88"/>
    </location>
</feature>
<reference evidence="2" key="1">
    <citation type="submission" date="2022-07" db="EMBL/GenBank/DDBJ databases">
        <authorList>
            <person name="Macas J."/>
            <person name="Novak P."/>
            <person name="Neumann P."/>
        </authorList>
    </citation>
    <scope>NUCLEOTIDE SEQUENCE</scope>
</reference>
<dbReference type="AlphaFoldDB" id="A0AAV0CFT8"/>
<evidence type="ECO:0000313" key="2">
    <source>
        <dbReference type="EMBL" id="CAH9074091.1"/>
    </source>
</evidence>
<comment type="caution">
    <text evidence="2">The sequence shown here is derived from an EMBL/GenBank/DDBJ whole genome shotgun (WGS) entry which is preliminary data.</text>
</comment>
<dbReference type="Proteomes" id="UP001152523">
    <property type="component" value="Unassembled WGS sequence"/>
</dbReference>
<keyword evidence="3" id="KW-1185">Reference proteome</keyword>
<sequence>MLRGREERIEAVSEKQIMYTRTGSLKTPAKRASPELAHPFRYYLKRFSGSMADALRIISPVKSRTLDLSTSSSSSSSSFSSKYSSRSSRQQLMMAGSNCPCTFAATRRHSIGTDHHRAEAIDDCIKFIKSTLSRSKSLSP</sequence>
<feature type="region of interest" description="Disordered" evidence="1">
    <location>
        <begin position="67"/>
        <end position="90"/>
    </location>
</feature>
<organism evidence="2 3">
    <name type="scientific">Cuscuta epithymum</name>
    <dbReference type="NCBI Taxonomy" id="186058"/>
    <lineage>
        <taxon>Eukaryota</taxon>
        <taxon>Viridiplantae</taxon>
        <taxon>Streptophyta</taxon>
        <taxon>Embryophyta</taxon>
        <taxon>Tracheophyta</taxon>
        <taxon>Spermatophyta</taxon>
        <taxon>Magnoliopsida</taxon>
        <taxon>eudicotyledons</taxon>
        <taxon>Gunneridae</taxon>
        <taxon>Pentapetalae</taxon>
        <taxon>asterids</taxon>
        <taxon>lamiids</taxon>
        <taxon>Solanales</taxon>
        <taxon>Convolvulaceae</taxon>
        <taxon>Cuscuteae</taxon>
        <taxon>Cuscuta</taxon>
        <taxon>Cuscuta subgen. Cuscuta</taxon>
    </lineage>
</organism>
<evidence type="ECO:0000256" key="1">
    <source>
        <dbReference type="SAM" id="MobiDB-lite"/>
    </source>
</evidence>
<accession>A0AAV0CFT8</accession>